<sequence>MSTNDRTQTRLVSFSTPGINIEVALHRRCNRWYIVFPRAYGMANGWKLFNPLNEPQASDSSTAPPKQSLHHRFWLRECPNVTLKDLLAATPPILKATGTTRRVKVEDKEIEEPQVEVLLDEEQLCQRCAYCGCWEYSYAGEARYEKIAPRGEDGIYWCGQCYKTAGFLNSNSAWWKNPSKVTDYPYFQHKMGRKW</sequence>
<proteinExistence type="predicted"/>
<name>A0AA39UA52_9AGAR</name>
<reference evidence="1" key="1">
    <citation type="submission" date="2023-06" db="EMBL/GenBank/DDBJ databases">
        <authorList>
            <consortium name="Lawrence Berkeley National Laboratory"/>
            <person name="Ahrendt S."/>
            <person name="Sahu N."/>
            <person name="Indic B."/>
            <person name="Wong-Bajracharya J."/>
            <person name="Merenyi Z."/>
            <person name="Ke H.-M."/>
            <person name="Monk M."/>
            <person name="Kocsube S."/>
            <person name="Drula E."/>
            <person name="Lipzen A."/>
            <person name="Balint B."/>
            <person name="Henrissat B."/>
            <person name="Andreopoulos B."/>
            <person name="Martin F.M."/>
            <person name="Harder C.B."/>
            <person name="Rigling D."/>
            <person name="Ford K.L."/>
            <person name="Foster G.D."/>
            <person name="Pangilinan J."/>
            <person name="Papanicolaou A."/>
            <person name="Barry K."/>
            <person name="LaButti K."/>
            <person name="Viragh M."/>
            <person name="Koriabine M."/>
            <person name="Yan M."/>
            <person name="Riley R."/>
            <person name="Champramary S."/>
            <person name="Plett K.L."/>
            <person name="Tsai I.J."/>
            <person name="Slot J."/>
            <person name="Sipos G."/>
            <person name="Plett J."/>
            <person name="Nagy L.G."/>
            <person name="Grigoriev I.V."/>
        </authorList>
    </citation>
    <scope>NUCLEOTIDE SEQUENCE</scope>
    <source>
        <strain evidence="1">ICMP 16352</strain>
    </source>
</reference>
<evidence type="ECO:0000313" key="1">
    <source>
        <dbReference type="EMBL" id="KAK0478843.1"/>
    </source>
</evidence>
<dbReference type="AlphaFoldDB" id="A0AA39UA52"/>
<evidence type="ECO:0000313" key="2">
    <source>
        <dbReference type="Proteomes" id="UP001175227"/>
    </source>
</evidence>
<accession>A0AA39UA52</accession>
<gene>
    <name evidence="1" type="ORF">IW261DRAFT_1481180</name>
</gene>
<protein>
    <submittedName>
        <fullName evidence="1">Uncharacterized protein</fullName>
    </submittedName>
</protein>
<keyword evidence="2" id="KW-1185">Reference proteome</keyword>
<comment type="caution">
    <text evidence="1">The sequence shown here is derived from an EMBL/GenBank/DDBJ whole genome shotgun (WGS) entry which is preliminary data.</text>
</comment>
<dbReference type="Proteomes" id="UP001175227">
    <property type="component" value="Unassembled WGS sequence"/>
</dbReference>
<organism evidence="1 2">
    <name type="scientific">Armillaria novae-zelandiae</name>
    <dbReference type="NCBI Taxonomy" id="153914"/>
    <lineage>
        <taxon>Eukaryota</taxon>
        <taxon>Fungi</taxon>
        <taxon>Dikarya</taxon>
        <taxon>Basidiomycota</taxon>
        <taxon>Agaricomycotina</taxon>
        <taxon>Agaricomycetes</taxon>
        <taxon>Agaricomycetidae</taxon>
        <taxon>Agaricales</taxon>
        <taxon>Marasmiineae</taxon>
        <taxon>Physalacriaceae</taxon>
        <taxon>Armillaria</taxon>
    </lineage>
</organism>
<dbReference type="EMBL" id="JAUEPR010000013">
    <property type="protein sequence ID" value="KAK0478843.1"/>
    <property type="molecule type" value="Genomic_DNA"/>
</dbReference>